<dbReference type="GO" id="GO:0008381">
    <property type="term" value="F:mechanosensitive monoatomic ion channel activity"/>
    <property type="evidence" value="ECO:0007669"/>
    <property type="project" value="InterPro"/>
</dbReference>
<keyword evidence="10" id="KW-1185">Reference proteome</keyword>
<dbReference type="PANTHER" id="PTHR30221:SF1">
    <property type="entry name" value="SMALL-CONDUCTANCE MECHANOSENSITIVE CHANNEL"/>
    <property type="match status" value="1"/>
</dbReference>
<protein>
    <submittedName>
        <fullName evidence="9">Mechanosensitive ion channel</fullName>
    </submittedName>
</protein>
<organism evidence="9 10">
    <name type="scientific">Romeriopsis navalis LEGE 11480</name>
    <dbReference type="NCBI Taxonomy" id="2777977"/>
    <lineage>
        <taxon>Bacteria</taxon>
        <taxon>Bacillati</taxon>
        <taxon>Cyanobacteriota</taxon>
        <taxon>Cyanophyceae</taxon>
        <taxon>Leptolyngbyales</taxon>
        <taxon>Leptolyngbyaceae</taxon>
        <taxon>Romeriopsis</taxon>
        <taxon>Romeriopsis navalis</taxon>
    </lineage>
</organism>
<dbReference type="Pfam" id="PF21082">
    <property type="entry name" value="MS_channel_3rd"/>
    <property type="match status" value="1"/>
</dbReference>
<evidence type="ECO:0000256" key="6">
    <source>
        <dbReference type="SAM" id="Phobius"/>
    </source>
</evidence>
<dbReference type="InterPro" id="IPR010920">
    <property type="entry name" value="LSM_dom_sf"/>
</dbReference>
<evidence type="ECO:0000259" key="7">
    <source>
        <dbReference type="Pfam" id="PF00924"/>
    </source>
</evidence>
<keyword evidence="3 6" id="KW-0812">Transmembrane</keyword>
<dbReference type="InterPro" id="IPR023408">
    <property type="entry name" value="MscS_beta-dom_sf"/>
</dbReference>
<keyword evidence="4 6" id="KW-1133">Transmembrane helix</keyword>
<evidence type="ECO:0000256" key="5">
    <source>
        <dbReference type="ARBA" id="ARBA00023136"/>
    </source>
</evidence>
<feature type="domain" description="Mechanosensitive ion channel MscS C-terminal" evidence="8">
    <location>
        <begin position="188"/>
        <end position="269"/>
    </location>
</feature>
<dbReference type="GO" id="GO:0012505">
    <property type="term" value="C:endomembrane system"/>
    <property type="evidence" value="ECO:0007669"/>
    <property type="project" value="UniProtKB-SubCell"/>
</dbReference>
<evidence type="ECO:0000256" key="3">
    <source>
        <dbReference type="ARBA" id="ARBA00022692"/>
    </source>
</evidence>
<comment type="caution">
    <text evidence="9">The sequence shown here is derived from an EMBL/GenBank/DDBJ whole genome shotgun (WGS) entry which is preliminary data.</text>
</comment>
<dbReference type="EMBL" id="JADEXQ010000061">
    <property type="protein sequence ID" value="MBE9031370.1"/>
    <property type="molecule type" value="Genomic_DNA"/>
</dbReference>
<feature type="transmembrane region" description="Helical" evidence="6">
    <location>
        <begin position="72"/>
        <end position="90"/>
    </location>
</feature>
<feature type="domain" description="Mechanosensitive ion channel MscS" evidence="7">
    <location>
        <begin position="114"/>
        <end position="180"/>
    </location>
</feature>
<dbReference type="InterPro" id="IPR006685">
    <property type="entry name" value="MscS_channel_2nd"/>
</dbReference>
<proteinExistence type="inferred from homology"/>
<dbReference type="Proteomes" id="UP000625316">
    <property type="component" value="Unassembled WGS sequence"/>
</dbReference>
<dbReference type="GO" id="GO:0016020">
    <property type="term" value="C:membrane"/>
    <property type="evidence" value="ECO:0007669"/>
    <property type="project" value="InterPro"/>
</dbReference>
<feature type="transmembrane region" description="Helical" evidence="6">
    <location>
        <begin position="30"/>
        <end position="51"/>
    </location>
</feature>
<dbReference type="Gene3D" id="1.10.287.1260">
    <property type="match status" value="1"/>
</dbReference>
<comment type="similarity">
    <text evidence="2">Belongs to the MscS (TC 1.A.23) family.</text>
</comment>
<dbReference type="Pfam" id="PF00924">
    <property type="entry name" value="MS_channel_2nd"/>
    <property type="match status" value="1"/>
</dbReference>
<evidence type="ECO:0000256" key="4">
    <source>
        <dbReference type="ARBA" id="ARBA00022989"/>
    </source>
</evidence>
<dbReference type="PANTHER" id="PTHR30221">
    <property type="entry name" value="SMALL-CONDUCTANCE MECHANOSENSITIVE CHANNEL"/>
    <property type="match status" value="1"/>
</dbReference>
<reference evidence="9" key="1">
    <citation type="submission" date="2020-10" db="EMBL/GenBank/DDBJ databases">
        <authorList>
            <person name="Castelo-Branco R."/>
            <person name="Eusebio N."/>
            <person name="Adriana R."/>
            <person name="Vieira A."/>
            <person name="Brugerolle De Fraissinette N."/>
            <person name="Rezende De Castro R."/>
            <person name="Schneider M.P."/>
            <person name="Vasconcelos V."/>
            <person name="Leao P.N."/>
        </authorList>
    </citation>
    <scope>NUCLEOTIDE SEQUENCE</scope>
    <source>
        <strain evidence="9">LEGE 11480</strain>
    </source>
</reference>
<evidence type="ECO:0000313" key="10">
    <source>
        <dbReference type="Proteomes" id="UP000625316"/>
    </source>
</evidence>
<dbReference type="InterPro" id="IPR049278">
    <property type="entry name" value="MS_channel_C"/>
</dbReference>
<dbReference type="AlphaFoldDB" id="A0A928Z5K5"/>
<evidence type="ECO:0000313" key="9">
    <source>
        <dbReference type="EMBL" id="MBE9031370.1"/>
    </source>
</evidence>
<accession>A0A928Z5K5</accession>
<keyword evidence="5 6" id="KW-0472">Membrane</keyword>
<evidence type="ECO:0000259" key="8">
    <source>
        <dbReference type="Pfam" id="PF21082"/>
    </source>
</evidence>
<name>A0A928Z5K5_9CYAN</name>
<evidence type="ECO:0000256" key="2">
    <source>
        <dbReference type="ARBA" id="ARBA00008017"/>
    </source>
</evidence>
<dbReference type="SUPFAM" id="SSF50182">
    <property type="entry name" value="Sm-like ribonucleoproteins"/>
    <property type="match status" value="1"/>
</dbReference>
<dbReference type="RefSeq" id="WP_264326200.1">
    <property type="nucleotide sequence ID" value="NZ_JADEXQ010000061.1"/>
</dbReference>
<gene>
    <name evidence="9" type="ORF">IQ266_16675</name>
</gene>
<comment type="subcellular location">
    <subcellularLocation>
        <location evidence="1">Endomembrane system</location>
        <topology evidence="1">Multi-pass membrane protein</topology>
    </subcellularLocation>
</comment>
<dbReference type="InterPro" id="IPR045275">
    <property type="entry name" value="MscS_archaea/bacteria_type"/>
</dbReference>
<evidence type="ECO:0000256" key="1">
    <source>
        <dbReference type="ARBA" id="ARBA00004127"/>
    </source>
</evidence>
<dbReference type="Gene3D" id="2.30.30.60">
    <property type="match status" value="1"/>
</dbReference>
<sequence>MIQNFILAESATDAASKTKEILAQVTAWKITQAFVILALAYAAIRLIDWLVIALSEKVAKEWRLRVKQFLPFLRMGVLTSALIILMNLFLNLSQENIFAVTGTVAVAVGFAFKDYVSSVIAGIIGIFEASYRVGDRVTIGGEYGEVIGYGLRGVRIQTPTDNIVTIPHNQIWTSGVSNANMGRLEAQVVTSFFLAHHVDVALVEKILYRVAHTSKYTHLQLPIVVIMEDCHWGSLFKLKCYPLDARNEFLYKSDLTRRAKYLFSKQQISYPQLLKIPDTAASATAHQ</sequence>